<protein>
    <recommendedName>
        <fullName evidence="4">DUF3667 domain-containing protein</fullName>
    </recommendedName>
</protein>
<dbReference type="Proteomes" id="UP000651271">
    <property type="component" value="Unassembled WGS sequence"/>
</dbReference>
<proteinExistence type="predicted"/>
<keyword evidence="3" id="KW-1185">Reference proteome</keyword>
<feature type="transmembrane region" description="Helical" evidence="1">
    <location>
        <begin position="96"/>
        <end position="113"/>
    </location>
</feature>
<keyword evidence="1" id="KW-1133">Transmembrane helix</keyword>
<dbReference type="EMBL" id="JACOIJ010000014">
    <property type="protein sequence ID" value="MBD1429704.1"/>
    <property type="molecule type" value="Genomic_DNA"/>
</dbReference>
<comment type="caution">
    <text evidence="2">The sequence shown here is derived from an EMBL/GenBank/DDBJ whole genome shotgun (WGS) entry which is preliminary data.</text>
</comment>
<keyword evidence="1" id="KW-0472">Membrane</keyword>
<feature type="transmembrane region" description="Helical" evidence="1">
    <location>
        <begin position="57"/>
        <end position="76"/>
    </location>
</feature>
<reference evidence="2 3" key="1">
    <citation type="submission" date="2020-08" db="EMBL/GenBank/DDBJ databases">
        <title>Sphingobacterium sp. DN04309 isolated from aquaculture water.</title>
        <authorList>
            <person name="Zhang M."/>
        </authorList>
    </citation>
    <scope>NUCLEOTIDE SEQUENCE [LARGE SCALE GENOMIC DNA]</scope>
    <source>
        <strain evidence="2 3">DN04309</strain>
    </source>
</reference>
<name>A0ABR7YEG6_9SPHI</name>
<evidence type="ECO:0000256" key="1">
    <source>
        <dbReference type="SAM" id="Phobius"/>
    </source>
</evidence>
<feature type="transmembrane region" description="Helical" evidence="1">
    <location>
        <begin position="30"/>
        <end position="50"/>
    </location>
</feature>
<evidence type="ECO:0000313" key="3">
    <source>
        <dbReference type="Proteomes" id="UP000651271"/>
    </source>
</evidence>
<feature type="transmembrane region" description="Helical" evidence="1">
    <location>
        <begin position="125"/>
        <end position="151"/>
    </location>
</feature>
<keyword evidence="1" id="KW-0812">Transmembrane</keyword>
<accession>A0ABR7YEG6</accession>
<evidence type="ECO:0008006" key="4">
    <source>
        <dbReference type="Google" id="ProtNLM"/>
    </source>
</evidence>
<evidence type="ECO:0000313" key="2">
    <source>
        <dbReference type="EMBL" id="MBD1429704.1"/>
    </source>
</evidence>
<sequence length="159" mass="18208">MSKFNGSLFPDLQEVDIEDKTGVNDFLHNYSKAILIAFVPVISFNSYMLYKRVKLNYLEHVIVSVLPFIGVLLTFIGAKLLEPLELLRFSALESVISWLHFIAILVYTNLSFYQAFKGFYSKKGIFFRFLLFCFLVFVEIVVFFVVLIVFFGGGGTISI</sequence>
<dbReference type="RefSeq" id="WP_190302135.1">
    <property type="nucleotide sequence ID" value="NZ_JACOIJ010000014.1"/>
</dbReference>
<organism evidence="2 3">
    <name type="scientific">Sphingobacterium litopenaei</name>
    <dbReference type="NCBI Taxonomy" id="2763500"/>
    <lineage>
        <taxon>Bacteria</taxon>
        <taxon>Pseudomonadati</taxon>
        <taxon>Bacteroidota</taxon>
        <taxon>Sphingobacteriia</taxon>
        <taxon>Sphingobacteriales</taxon>
        <taxon>Sphingobacteriaceae</taxon>
        <taxon>Sphingobacterium</taxon>
    </lineage>
</organism>
<gene>
    <name evidence="2" type="ORF">H8B04_08990</name>
</gene>